<evidence type="ECO:0000256" key="5">
    <source>
        <dbReference type="ARBA" id="ARBA00022737"/>
    </source>
</evidence>
<evidence type="ECO:0000256" key="4">
    <source>
        <dbReference type="ARBA" id="ARBA00022729"/>
    </source>
</evidence>
<comment type="caution">
    <text evidence="10">The sequence shown here is derived from an EMBL/GenBank/DDBJ whole genome shotgun (WGS) entry which is preliminary data.</text>
</comment>
<dbReference type="InterPro" id="IPR055414">
    <property type="entry name" value="LRR_R13L4/SHOC2-like"/>
</dbReference>
<evidence type="ECO:0000256" key="1">
    <source>
        <dbReference type="ARBA" id="ARBA00004370"/>
    </source>
</evidence>
<dbReference type="Gene3D" id="3.80.10.10">
    <property type="entry name" value="Ribonuclease Inhibitor"/>
    <property type="match status" value="4"/>
</dbReference>
<dbReference type="PROSITE" id="PS51450">
    <property type="entry name" value="LRR"/>
    <property type="match status" value="2"/>
</dbReference>
<keyword evidence="7 8" id="KW-0472">Membrane</keyword>
<dbReference type="InterPro" id="IPR051809">
    <property type="entry name" value="Plant_receptor-like_S/T_kinase"/>
</dbReference>
<dbReference type="PANTHER" id="PTHR27008">
    <property type="entry name" value="OS04G0122200 PROTEIN"/>
    <property type="match status" value="1"/>
</dbReference>
<dbReference type="EMBL" id="JAFEMO010000003">
    <property type="protein sequence ID" value="KAH7574276.1"/>
    <property type="molecule type" value="Genomic_DNA"/>
</dbReference>
<dbReference type="PROSITE" id="PS50011">
    <property type="entry name" value="PROTEIN_KINASE_DOM"/>
    <property type="match status" value="1"/>
</dbReference>
<dbReference type="InterPro" id="IPR003591">
    <property type="entry name" value="Leu-rich_rpt_typical-subtyp"/>
</dbReference>
<sequence>MSYLFIFLPFEQLGIRGIKISLSQLLLVLVDDMENQLDMTKLRGQKKTCPILLMFLFLNFFTSHGAELELLLSFKSSISDPLNFLSNWNSTTTICKWIGITCKNSSSHVSAVELSAKNISGKISSSIFRLPYVETINLSSNRLSGEIPHDLFSSSTSLRYLNLSNNNFTGPIPSGSNSRLESLDLSNNMLSGKIPEEIGSFSGLKVLDLGGNVLVGRIPVSIWNITSLQFLTLASNHLVGPISHQLGQLRSLKWIYLGYNNLSGEIPKEIGDLTSLNHVDLVYNNLTGEIPSSFGNLINLQYLFLYQNKLTGLIPKSIFGLKKLVSLDLSDNYLSGEIPELIIQLQNLEILHLFSNNFTGKIPNALSSLPRLQVLQLWSNQLSGQIPSNLGKQNNLTVLDLSTNFLVGKIPETLCDSGRLFKLILFSNSLDGEIPKGLSSCKSLRRVRLQNNRLSGELSSEFTRLPLVYFLDISGNDLSGKIGEHKWDMPSLEMMNLARNRFFGYLPNSFGSDKLENLDLSENGFSGSIPRSFGSLSELMQLKLSKNKLSGEIPGELSSCKNLVSLDLSHNQLSGQIPSSLSEMPVLGQLDLSENQLSGEIPLNLGRVESLVQVNISHNHLHGSLPSTGAFLAINASAVAGNDLCGGDDSCGLPPCKGRKSPVWWFVVGCFSVALVVLAVAAFLVCFVRGRKFLKLKRVENQDGCWEIQFFNSKVARSLTVDEITSSTKEENLISRANKGMMSTYQGRSLAINDMLFVVKKITDVNTIMSTTFWSDVSELGKIRHPNIVPLAGICRSEKSALLFYEYLDGKNLTQALPSLTWERRRKIAVGIAKALRFLHCDCSQCFVIGDMSPEKVIVDGKDVPRLRLSLPGLECTDTKSFLSSAYVAPEIKETKDTTDKGDIYGFGLLLIELLSGKCPADAEFGVHESMVEWARYCYSDCHLDSWVDPMMIRGGHASMINQNEIVQMMNLALHCTASDPTARPCAAEVTKTLESGFRIWSCVSGLKFSNPY</sequence>
<dbReference type="Pfam" id="PF13855">
    <property type="entry name" value="LRR_8"/>
    <property type="match status" value="3"/>
</dbReference>
<evidence type="ECO:0000256" key="8">
    <source>
        <dbReference type="SAM" id="Phobius"/>
    </source>
</evidence>
<dbReference type="InterPro" id="IPR013210">
    <property type="entry name" value="LRR_N_plant-typ"/>
</dbReference>
<keyword evidence="6 8" id="KW-1133">Transmembrane helix</keyword>
<protein>
    <recommendedName>
        <fullName evidence="9">Protein kinase domain-containing protein</fullName>
    </recommendedName>
</protein>
<keyword evidence="5" id="KW-0677">Repeat</keyword>
<dbReference type="Gene3D" id="1.10.510.10">
    <property type="entry name" value="Transferase(Phosphotransferase) domain 1"/>
    <property type="match status" value="1"/>
</dbReference>
<dbReference type="Pfam" id="PF08263">
    <property type="entry name" value="LRRNT_2"/>
    <property type="match status" value="1"/>
</dbReference>
<name>A0ABQ8IC92_9ROSI</name>
<evidence type="ECO:0000256" key="3">
    <source>
        <dbReference type="ARBA" id="ARBA00022692"/>
    </source>
</evidence>
<keyword evidence="3 8" id="KW-0812">Transmembrane</keyword>
<proteinExistence type="predicted"/>
<keyword evidence="4" id="KW-0732">Signal</keyword>
<gene>
    <name evidence="10" type="ORF">JRO89_XS03G0274700</name>
</gene>
<reference evidence="10 11" key="1">
    <citation type="submission" date="2021-02" db="EMBL/GenBank/DDBJ databases">
        <title>Plant Genome Project.</title>
        <authorList>
            <person name="Zhang R.-G."/>
        </authorList>
    </citation>
    <scope>NUCLEOTIDE SEQUENCE [LARGE SCALE GENOMIC DNA]</scope>
    <source>
        <tissue evidence="10">Leaves</tissue>
    </source>
</reference>
<comment type="subcellular location">
    <subcellularLocation>
        <location evidence="1">Membrane</location>
    </subcellularLocation>
</comment>
<dbReference type="Pfam" id="PF23598">
    <property type="entry name" value="LRR_14"/>
    <property type="match status" value="1"/>
</dbReference>
<dbReference type="Pfam" id="PF00560">
    <property type="entry name" value="LRR_1"/>
    <property type="match status" value="2"/>
</dbReference>
<dbReference type="PANTHER" id="PTHR27008:SF590">
    <property type="entry name" value="PROTEIN KINASE DOMAIN-CONTAINING PROTEIN"/>
    <property type="match status" value="1"/>
</dbReference>
<keyword evidence="11" id="KW-1185">Reference proteome</keyword>
<keyword evidence="2" id="KW-0433">Leucine-rich repeat</keyword>
<evidence type="ECO:0000313" key="10">
    <source>
        <dbReference type="EMBL" id="KAH7574276.1"/>
    </source>
</evidence>
<dbReference type="InterPro" id="IPR032675">
    <property type="entry name" value="LRR_dom_sf"/>
</dbReference>
<evidence type="ECO:0000256" key="6">
    <source>
        <dbReference type="ARBA" id="ARBA00022989"/>
    </source>
</evidence>
<evidence type="ECO:0000259" key="9">
    <source>
        <dbReference type="PROSITE" id="PS50011"/>
    </source>
</evidence>
<dbReference type="Pfam" id="PF00069">
    <property type="entry name" value="Pkinase"/>
    <property type="match status" value="1"/>
</dbReference>
<feature type="transmembrane region" description="Helical" evidence="8">
    <location>
        <begin position="663"/>
        <end position="688"/>
    </location>
</feature>
<feature type="domain" description="Protein kinase" evidence="9">
    <location>
        <begin position="728"/>
        <end position="998"/>
    </location>
</feature>
<dbReference type="InterPro" id="IPR011009">
    <property type="entry name" value="Kinase-like_dom_sf"/>
</dbReference>
<dbReference type="PRINTS" id="PR00019">
    <property type="entry name" value="LEURICHRPT"/>
</dbReference>
<dbReference type="Gene3D" id="3.30.200.20">
    <property type="entry name" value="Phosphorylase Kinase, domain 1"/>
    <property type="match status" value="1"/>
</dbReference>
<dbReference type="InterPro" id="IPR000719">
    <property type="entry name" value="Prot_kinase_dom"/>
</dbReference>
<evidence type="ECO:0000313" key="11">
    <source>
        <dbReference type="Proteomes" id="UP000827721"/>
    </source>
</evidence>
<dbReference type="SMART" id="SM00365">
    <property type="entry name" value="LRR_SD22"/>
    <property type="match status" value="5"/>
</dbReference>
<dbReference type="SUPFAM" id="SSF52058">
    <property type="entry name" value="L domain-like"/>
    <property type="match status" value="2"/>
</dbReference>
<dbReference type="SUPFAM" id="SSF56112">
    <property type="entry name" value="Protein kinase-like (PK-like)"/>
    <property type="match status" value="1"/>
</dbReference>
<dbReference type="InterPro" id="IPR001611">
    <property type="entry name" value="Leu-rich_rpt"/>
</dbReference>
<organism evidence="10 11">
    <name type="scientific">Xanthoceras sorbifolium</name>
    <dbReference type="NCBI Taxonomy" id="99658"/>
    <lineage>
        <taxon>Eukaryota</taxon>
        <taxon>Viridiplantae</taxon>
        <taxon>Streptophyta</taxon>
        <taxon>Embryophyta</taxon>
        <taxon>Tracheophyta</taxon>
        <taxon>Spermatophyta</taxon>
        <taxon>Magnoliopsida</taxon>
        <taxon>eudicotyledons</taxon>
        <taxon>Gunneridae</taxon>
        <taxon>Pentapetalae</taxon>
        <taxon>rosids</taxon>
        <taxon>malvids</taxon>
        <taxon>Sapindales</taxon>
        <taxon>Sapindaceae</taxon>
        <taxon>Xanthoceroideae</taxon>
        <taxon>Xanthoceras</taxon>
    </lineage>
</organism>
<dbReference type="SMART" id="SM00369">
    <property type="entry name" value="LRR_TYP"/>
    <property type="match status" value="9"/>
</dbReference>
<evidence type="ECO:0000256" key="2">
    <source>
        <dbReference type="ARBA" id="ARBA00022614"/>
    </source>
</evidence>
<evidence type="ECO:0000256" key="7">
    <source>
        <dbReference type="ARBA" id="ARBA00023136"/>
    </source>
</evidence>
<accession>A0ABQ8IC92</accession>
<dbReference type="Proteomes" id="UP000827721">
    <property type="component" value="Unassembled WGS sequence"/>
</dbReference>